<keyword evidence="4" id="KW-1185">Reference proteome</keyword>
<accession>A0A8C5WBR0</accession>
<name>A0A8C5WBR0_9ANUR</name>
<dbReference type="GO" id="GO:0000145">
    <property type="term" value="C:exocyst"/>
    <property type="evidence" value="ECO:0007669"/>
    <property type="project" value="InterPro"/>
</dbReference>
<reference evidence="3" key="2">
    <citation type="submission" date="2025-09" db="UniProtKB">
        <authorList>
            <consortium name="Ensembl"/>
        </authorList>
    </citation>
    <scope>IDENTIFICATION</scope>
</reference>
<dbReference type="OrthoDB" id="190098at2759"/>
<evidence type="ECO:0000313" key="4">
    <source>
        <dbReference type="Proteomes" id="UP000694569"/>
    </source>
</evidence>
<dbReference type="PANTHER" id="PTHR21292:SF14">
    <property type="entry name" value="EXOCYST COMPLEX COMPONENT 3-LIKE PROTEIN 4"/>
    <property type="match status" value="1"/>
</dbReference>
<comment type="similarity">
    <text evidence="1">Belongs to the SEC6 family.</text>
</comment>
<dbReference type="Proteomes" id="UP000694569">
    <property type="component" value="Unplaced"/>
</dbReference>
<feature type="compositionally biased region" description="Polar residues" evidence="2">
    <location>
        <begin position="18"/>
        <end position="38"/>
    </location>
</feature>
<dbReference type="PANTHER" id="PTHR21292">
    <property type="entry name" value="EXOCYST COMPLEX COMPONENT SEC6-RELATED"/>
    <property type="match status" value="1"/>
</dbReference>
<dbReference type="GO" id="GO:0006887">
    <property type="term" value="P:exocytosis"/>
    <property type="evidence" value="ECO:0007669"/>
    <property type="project" value="InterPro"/>
</dbReference>
<organism evidence="3 4">
    <name type="scientific">Leptobrachium leishanense</name>
    <name type="common">Leishan spiny toad</name>
    <dbReference type="NCBI Taxonomy" id="445787"/>
    <lineage>
        <taxon>Eukaryota</taxon>
        <taxon>Metazoa</taxon>
        <taxon>Chordata</taxon>
        <taxon>Craniata</taxon>
        <taxon>Vertebrata</taxon>
        <taxon>Euteleostomi</taxon>
        <taxon>Amphibia</taxon>
        <taxon>Batrachia</taxon>
        <taxon>Anura</taxon>
        <taxon>Pelobatoidea</taxon>
        <taxon>Megophryidae</taxon>
        <taxon>Leptobrachium</taxon>
    </lineage>
</organism>
<sequence>MRSTNTSVLCDGMENKELQSPSKATGPWSRQNSTQDVPETSPVKKGTFLKNISIRMSKNKDTQGPVSPEKKEVIDFANSIGNKLKSSIKSRKKLDVNNKSGITSIEQEAIADDAVPEVELLSVMEINGLINEKLFERAFQGIIVMEENLMEEHKSGVYKREVKYKQIARDVDMLYDSLFKQMASVVKNSLVQEPVNEQMLASVVSIISKEAKRDPNVPAEPKPEIPLLGISRKWKARWKGVIDESATESVGSVPLTPKTGSPWLADYLESLQTNIVKNLLKVKNSLEPLYPNEYDVFGTYVSSFHNALSSHLSKELLPHIVTFSQRYALLNWILNVYTSDSFMGHPDFHQDINVDRLSLLDEECLHKLKSDYQSALRETIKIYLTNILGKEKEQWNGNVEPGEDILKDSSNSYIYMDIEEITGKHVRDSTKLSKDLETPVFHICMVECTAFTKSLVSEFTSFFKDQFTGLFVTHLVIYVNSFIKLRNNPNQSDEEPCRQAVTCLDNAIADLKKHFLKLYQIDTQPYFKRLLTKKWLSESSEFKAIKSTTERCRHLKYIISPHEKVIGFHLLASNPDFMCWTAQTGDSTCPLLFSMLHGHLYHLEQEGEAGTGKEDIQSSLFTDFVNGVYKCLVKGYLTEIMKRKMQLKRGKRKKASQLMNQQGSVLKSLGQDQGSDLIYLFSAITCISDIICLSEKKDIQEKLEVLYQKYPDISDEHVYSIFYLQGIRRSKKNILMNYFRELQRTQSQPHSDQSLFSEIENSTNTTCF</sequence>
<dbReference type="GO" id="GO:0051601">
    <property type="term" value="P:exocyst localization"/>
    <property type="evidence" value="ECO:0007669"/>
    <property type="project" value="TreeGrafter"/>
</dbReference>
<evidence type="ECO:0008006" key="5">
    <source>
        <dbReference type="Google" id="ProtNLM"/>
    </source>
</evidence>
<feature type="region of interest" description="Disordered" evidence="2">
    <location>
        <begin position="1"/>
        <end position="45"/>
    </location>
</feature>
<dbReference type="Ensembl" id="ENSLLET00000027620.1">
    <property type="protein sequence ID" value="ENSLLEP00000026593.1"/>
    <property type="gene ID" value="ENSLLEG00000016858.1"/>
</dbReference>
<proteinExistence type="inferred from homology"/>
<dbReference type="GO" id="GO:0000149">
    <property type="term" value="F:SNARE binding"/>
    <property type="evidence" value="ECO:0007669"/>
    <property type="project" value="TreeGrafter"/>
</dbReference>
<dbReference type="Pfam" id="PF06046">
    <property type="entry name" value="Sec6"/>
    <property type="match status" value="2"/>
</dbReference>
<evidence type="ECO:0000256" key="1">
    <source>
        <dbReference type="ARBA" id="ARBA00009447"/>
    </source>
</evidence>
<protein>
    <recommendedName>
        <fullName evidence="5">Exocyst complex component Sec6</fullName>
    </recommendedName>
</protein>
<reference evidence="3" key="1">
    <citation type="submission" date="2025-08" db="UniProtKB">
        <authorList>
            <consortium name="Ensembl"/>
        </authorList>
    </citation>
    <scope>IDENTIFICATION</scope>
</reference>
<evidence type="ECO:0000313" key="3">
    <source>
        <dbReference type="Ensembl" id="ENSLLEP00000026593.1"/>
    </source>
</evidence>
<dbReference type="InterPro" id="IPR042532">
    <property type="entry name" value="EXOC3/Sec6_C"/>
</dbReference>
<evidence type="ECO:0000256" key="2">
    <source>
        <dbReference type="SAM" id="MobiDB-lite"/>
    </source>
</evidence>
<dbReference type="AlphaFoldDB" id="A0A8C5WBR0"/>
<dbReference type="InterPro" id="IPR010326">
    <property type="entry name" value="EXOC3/Sec6"/>
</dbReference>
<dbReference type="Gene3D" id="1.10.357.70">
    <property type="entry name" value="Exocyst complex component Sec6, C-terminal domain"/>
    <property type="match status" value="1"/>
</dbReference>
<dbReference type="GeneTree" id="ENSGT01030000234613"/>